<dbReference type="Proteomes" id="UP000510888">
    <property type="component" value="Chromosome 1"/>
</dbReference>
<gene>
    <name evidence="8" type="ORF">PPGU16_31720</name>
</gene>
<evidence type="ECO:0000256" key="7">
    <source>
        <dbReference type="PROSITE-ProRule" id="PRU01016"/>
    </source>
</evidence>
<evidence type="ECO:0000256" key="4">
    <source>
        <dbReference type="ARBA" id="ARBA00022691"/>
    </source>
</evidence>
<dbReference type="GO" id="GO:0032259">
    <property type="term" value="P:methylation"/>
    <property type="evidence" value="ECO:0007669"/>
    <property type="project" value="UniProtKB-KW"/>
</dbReference>
<feature type="active site" evidence="7">
    <location>
        <position position="55"/>
    </location>
</feature>
<dbReference type="PANTHER" id="PTHR10629:SF52">
    <property type="entry name" value="DNA (CYTOSINE-5)-METHYLTRANSFERASE 1"/>
    <property type="match status" value="1"/>
</dbReference>
<dbReference type="InterPro" id="IPR031303">
    <property type="entry name" value="C5_meth_CS"/>
</dbReference>
<keyword evidence="2 7" id="KW-0489">Methyltransferase</keyword>
<dbReference type="Gene3D" id="3.90.120.10">
    <property type="entry name" value="DNA Methylase, subunit A, domain 2"/>
    <property type="match status" value="1"/>
</dbReference>
<name>A0A7I8BNR5_9BURK</name>
<dbReference type="Pfam" id="PF00145">
    <property type="entry name" value="DNA_methylase"/>
    <property type="match status" value="1"/>
</dbReference>
<dbReference type="GO" id="GO:0003677">
    <property type="term" value="F:DNA binding"/>
    <property type="evidence" value="ECO:0007669"/>
    <property type="project" value="TreeGrafter"/>
</dbReference>
<protein>
    <recommendedName>
        <fullName evidence="1">DNA (cytosine-5-)-methyltransferase</fullName>
        <ecNumber evidence="1">2.1.1.37</ecNumber>
    </recommendedName>
</protein>
<dbReference type="InterPro" id="IPR001525">
    <property type="entry name" value="C5_MeTfrase"/>
</dbReference>
<keyword evidence="5" id="KW-0680">Restriction system</keyword>
<dbReference type="InterPro" id="IPR050390">
    <property type="entry name" value="C5-Methyltransferase"/>
</dbReference>
<dbReference type="SUPFAM" id="SSF53335">
    <property type="entry name" value="S-adenosyl-L-methionine-dependent methyltransferases"/>
    <property type="match status" value="1"/>
</dbReference>
<evidence type="ECO:0000256" key="5">
    <source>
        <dbReference type="ARBA" id="ARBA00022747"/>
    </source>
</evidence>
<evidence type="ECO:0000256" key="1">
    <source>
        <dbReference type="ARBA" id="ARBA00011975"/>
    </source>
</evidence>
<dbReference type="PROSITE" id="PS00094">
    <property type="entry name" value="C5_MTASE_1"/>
    <property type="match status" value="1"/>
</dbReference>
<dbReference type="InterPro" id="IPR029063">
    <property type="entry name" value="SAM-dependent_MTases_sf"/>
</dbReference>
<dbReference type="PROSITE" id="PS00095">
    <property type="entry name" value="C5_MTASE_2"/>
    <property type="match status" value="1"/>
</dbReference>
<dbReference type="InterPro" id="IPR018117">
    <property type="entry name" value="C5_DNA_meth_AS"/>
</dbReference>
<comment type="catalytic activity">
    <reaction evidence="6">
        <text>a 2'-deoxycytidine in DNA + S-adenosyl-L-methionine = a 5-methyl-2'-deoxycytidine in DNA + S-adenosyl-L-homocysteine + H(+)</text>
        <dbReference type="Rhea" id="RHEA:13681"/>
        <dbReference type="Rhea" id="RHEA-COMP:11369"/>
        <dbReference type="Rhea" id="RHEA-COMP:11370"/>
        <dbReference type="ChEBI" id="CHEBI:15378"/>
        <dbReference type="ChEBI" id="CHEBI:57856"/>
        <dbReference type="ChEBI" id="CHEBI:59789"/>
        <dbReference type="ChEBI" id="CHEBI:85452"/>
        <dbReference type="ChEBI" id="CHEBI:85454"/>
        <dbReference type="EC" id="2.1.1.37"/>
    </reaction>
</comment>
<dbReference type="Gene3D" id="3.40.50.150">
    <property type="entry name" value="Vaccinia Virus protein VP39"/>
    <property type="match status" value="1"/>
</dbReference>
<keyword evidence="3 7" id="KW-0808">Transferase</keyword>
<evidence type="ECO:0000256" key="2">
    <source>
        <dbReference type="ARBA" id="ARBA00022603"/>
    </source>
</evidence>
<keyword evidence="9" id="KW-1185">Reference proteome</keyword>
<dbReference type="EC" id="2.1.1.37" evidence="1"/>
<dbReference type="GO" id="GO:0003886">
    <property type="term" value="F:DNA (cytosine-5-)-methyltransferase activity"/>
    <property type="evidence" value="ECO:0007669"/>
    <property type="project" value="UniProtKB-EC"/>
</dbReference>
<dbReference type="PROSITE" id="PS51679">
    <property type="entry name" value="SAM_MT_C5"/>
    <property type="match status" value="1"/>
</dbReference>
<comment type="similarity">
    <text evidence="7">Belongs to the class I-like SAM-binding methyltransferase superfamily. C5-methyltransferase family.</text>
</comment>
<dbReference type="GO" id="GO:0044027">
    <property type="term" value="P:negative regulation of gene expression via chromosomal CpG island methylation"/>
    <property type="evidence" value="ECO:0007669"/>
    <property type="project" value="TreeGrafter"/>
</dbReference>
<reference evidence="8 9" key="1">
    <citation type="journal article" date="2020" name="Genes (Basel)">
        <title>Genomic Comparison of Insect Gut Symbionts from Divergent Burkholderia Subclades.</title>
        <authorList>
            <person name="Takeshita K."/>
            <person name="Kikuchi Y."/>
        </authorList>
    </citation>
    <scope>NUCLEOTIDE SEQUENCE [LARGE SCALE GENOMIC DNA]</scope>
    <source>
        <strain evidence="8 9">PGU16</strain>
    </source>
</reference>
<evidence type="ECO:0000313" key="8">
    <source>
        <dbReference type="EMBL" id="BCF90105.1"/>
    </source>
</evidence>
<sequence>MVAGYDIDDTCQYAYENNNVGATFVCKGVEELNPSELESWYPKGAVKVLIGCAPCQPFSTYSYRYASAPGKRKSKDKRWALLYRFRDLIRAVRPEIVSAENVPELARLKHDVYVSFVKDLIDMGYHVTESIVRCAEYGVPQTRERLVILASLRGPLKLIPPTHDAEDYASVHDTIGHLPAITAGGPSPTNDPLHVSSRLSPLNLERIRSTPEGGGWPDWPERLKLACHKRDTGATYPSVYGRMRWDKPGPTITTQCYGLGNGRFGHPSQDRAISLREAALLQTFPAKYSFAAPGEKIIFRHIGRHIGNAVPVKLAEAVALSIQQHLRDFPKS</sequence>
<evidence type="ECO:0000256" key="3">
    <source>
        <dbReference type="ARBA" id="ARBA00022679"/>
    </source>
</evidence>
<dbReference type="PANTHER" id="PTHR10629">
    <property type="entry name" value="CYTOSINE-SPECIFIC METHYLTRANSFERASE"/>
    <property type="match status" value="1"/>
</dbReference>
<accession>A0A7I8BNR5</accession>
<dbReference type="REBASE" id="409377">
    <property type="entry name" value="M.PspPGU16ORF31720P"/>
</dbReference>
<dbReference type="AlphaFoldDB" id="A0A7I8BNR5"/>
<dbReference type="GO" id="GO:0009307">
    <property type="term" value="P:DNA restriction-modification system"/>
    <property type="evidence" value="ECO:0007669"/>
    <property type="project" value="UniProtKB-KW"/>
</dbReference>
<dbReference type="EMBL" id="AP023174">
    <property type="protein sequence ID" value="BCF90105.1"/>
    <property type="molecule type" value="Genomic_DNA"/>
</dbReference>
<organism evidence="8 9">
    <name type="scientific">Paraburkholderia largidicola</name>
    <dbReference type="NCBI Taxonomy" id="3014751"/>
    <lineage>
        <taxon>Bacteria</taxon>
        <taxon>Pseudomonadati</taxon>
        <taxon>Pseudomonadota</taxon>
        <taxon>Betaproteobacteria</taxon>
        <taxon>Burkholderiales</taxon>
        <taxon>Burkholderiaceae</taxon>
        <taxon>Paraburkholderia</taxon>
    </lineage>
</organism>
<keyword evidence="4 7" id="KW-0949">S-adenosyl-L-methionine</keyword>
<evidence type="ECO:0000256" key="6">
    <source>
        <dbReference type="ARBA" id="ARBA00047422"/>
    </source>
</evidence>
<proteinExistence type="inferred from homology"/>
<evidence type="ECO:0000313" key="9">
    <source>
        <dbReference type="Proteomes" id="UP000510888"/>
    </source>
</evidence>
<dbReference type="KEGG" id="plad:PPGU16_31720"/>